<dbReference type="Pfam" id="PF00532">
    <property type="entry name" value="Peripla_BP_1"/>
    <property type="match status" value="1"/>
</dbReference>
<dbReference type="SMART" id="SM00354">
    <property type="entry name" value="HTH_LACI"/>
    <property type="match status" value="1"/>
</dbReference>
<dbReference type="GO" id="GO:0000976">
    <property type="term" value="F:transcription cis-regulatory region binding"/>
    <property type="evidence" value="ECO:0007669"/>
    <property type="project" value="TreeGrafter"/>
</dbReference>
<dbReference type="PANTHER" id="PTHR30146">
    <property type="entry name" value="LACI-RELATED TRANSCRIPTIONAL REPRESSOR"/>
    <property type="match status" value="1"/>
</dbReference>
<dbReference type="SUPFAM" id="SSF53822">
    <property type="entry name" value="Periplasmic binding protein-like I"/>
    <property type="match status" value="1"/>
</dbReference>
<dbReference type="PROSITE" id="PS50932">
    <property type="entry name" value="HTH_LACI_2"/>
    <property type="match status" value="1"/>
</dbReference>
<dbReference type="InterPro" id="IPR000843">
    <property type="entry name" value="HTH_LacI"/>
</dbReference>
<keyword evidence="6" id="KW-1185">Reference proteome</keyword>
<dbReference type="InterPro" id="IPR028082">
    <property type="entry name" value="Peripla_BP_I"/>
</dbReference>
<dbReference type="CDD" id="cd06267">
    <property type="entry name" value="PBP1_LacI_sugar_binding-like"/>
    <property type="match status" value="1"/>
</dbReference>
<keyword evidence="1" id="KW-0805">Transcription regulation</keyword>
<dbReference type="InterPro" id="IPR001761">
    <property type="entry name" value="Peripla_BP/Lac1_sug-bd_dom"/>
</dbReference>
<protein>
    <submittedName>
        <fullName evidence="5">LacI family transcriptional regulator</fullName>
    </submittedName>
</protein>
<name>A0A919P160_9CELL</name>
<reference evidence="5" key="1">
    <citation type="submission" date="2021-01" db="EMBL/GenBank/DDBJ databases">
        <title>Whole genome shotgun sequence of Cellulomonas chitinilytica NBRC 110799.</title>
        <authorList>
            <person name="Komaki H."/>
            <person name="Tamura T."/>
        </authorList>
    </citation>
    <scope>NUCLEOTIDE SEQUENCE</scope>
    <source>
        <strain evidence="5">NBRC 110799</strain>
    </source>
</reference>
<gene>
    <name evidence="5" type="primary">lacI_1</name>
    <name evidence="5" type="ORF">Cch01nite_22000</name>
</gene>
<feature type="domain" description="HTH lacI-type" evidence="4">
    <location>
        <begin position="1"/>
        <end position="57"/>
    </location>
</feature>
<keyword evidence="2" id="KW-0238">DNA-binding</keyword>
<evidence type="ECO:0000256" key="2">
    <source>
        <dbReference type="ARBA" id="ARBA00023125"/>
    </source>
</evidence>
<dbReference type="CDD" id="cd01392">
    <property type="entry name" value="HTH_LacI"/>
    <property type="match status" value="1"/>
</dbReference>
<keyword evidence="3" id="KW-0804">Transcription</keyword>
<dbReference type="Pfam" id="PF00356">
    <property type="entry name" value="LacI"/>
    <property type="match status" value="1"/>
</dbReference>
<comment type="caution">
    <text evidence="5">The sequence shown here is derived from an EMBL/GenBank/DDBJ whole genome shotgun (WGS) entry which is preliminary data.</text>
</comment>
<evidence type="ECO:0000313" key="6">
    <source>
        <dbReference type="Proteomes" id="UP000632740"/>
    </source>
</evidence>
<dbReference type="PANTHER" id="PTHR30146:SF153">
    <property type="entry name" value="LACTOSE OPERON REPRESSOR"/>
    <property type="match status" value="1"/>
</dbReference>
<dbReference type="Proteomes" id="UP000632740">
    <property type="component" value="Unassembled WGS sequence"/>
</dbReference>
<dbReference type="SUPFAM" id="SSF47413">
    <property type="entry name" value="lambda repressor-like DNA-binding domains"/>
    <property type="match status" value="1"/>
</dbReference>
<evidence type="ECO:0000256" key="1">
    <source>
        <dbReference type="ARBA" id="ARBA00023015"/>
    </source>
</evidence>
<dbReference type="InterPro" id="IPR010982">
    <property type="entry name" value="Lambda_DNA-bd_dom_sf"/>
</dbReference>
<dbReference type="PROSITE" id="PS00356">
    <property type="entry name" value="HTH_LACI_1"/>
    <property type="match status" value="1"/>
</dbReference>
<dbReference type="AlphaFoldDB" id="A0A919P160"/>
<dbReference type="EMBL" id="BONK01000007">
    <property type="protein sequence ID" value="GIG21476.1"/>
    <property type="molecule type" value="Genomic_DNA"/>
</dbReference>
<dbReference type="Gene3D" id="1.10.260.40">
    <property type="entry name" value="lambda repressor-like DNA-binding domains"/>
    <property type="match status" value="1"/>
</dbReference>
<organism evidence="5 6">
    <name type="scientific">Cellulomonas chitinilytica</name>
    <dbReference type="NCBI Taxonomy" id="398759"/>
    <lineage>
        <taxon>Bacteria</taxon>
        <taxon>Bacillati</taxon>
        <taxon>Actinomycetota</taxon>
        <taxon>Actinomycetes</taxon>
        <taxon>Micrococcales</taxon>
        <taxon>Cellulomonadaceae</taxon>
        <taxon>Cellulomonas</taxon>
    </lineage>
</organism>
<evidence type="ECO:0000259" key="4">
    <source>
        <dbReference type="PROSITE" id="PS50932"/>
    </source>
</evidence>
<sequence>MTLSDVAREAGVSLATASRAINGSANRVVRADLRERVLAAAAKLRYSPDANAQAMARGRTTSIGLVVHDIADPFFSSIAAGVTRAADRAGLQVTLTSTQHDPSREAGLVDLLKRQRARAVVIAGGRMDDEDANADLRTALDDYRAGGGSVALIGQPVLGVDTVVVDNARGAADLARALHGRGYRSFAVLGGPEQHLTARERREAFRDALAELGTTIPDAWILTGAFTHEGGEDAMRALLRGDDRPQVVFAVNDVMALGALTAARDVGVRVPDDIALAGFDDISTLRDVVPGLTTVRVPLVDIGIAATELALADPSDDVRLTHVPTQVVLRESTPGI</sequence>
<dbReference type="PRINTS" id="PR00036">
    <property type="entry name" value="HTHLACI"/>
</dbReference>
<proteinExistence type="predicted"/>
<evidence type="ECO:0000256" key="3">
    <source>
        <dbReference type="ARBA" id="ARBA00023163"/>
    </source>
</evidence>
<dbReference type="GO" id="GO:0003700">
    <property type="term" value="F:DNA-binding transcription factor activity"/>
    <property type="evidence" value="ECO:0007669"/>
    <property type="project" value="TreeGrafter"/>
</dbReference>
<dbReference type="Gene3D" id="3.40.50.2300">
    <property type="match status" value="2"/>
</dbReference>
<evidence type="ECO:0000313" key="5">
    <source>
        <dbReference type="EMBL" id="GIG21476.1"/>
    </source>
</evidence>
<accession>A0A919P160</accession>